<feature type="transmembrane region" description="Helical" evidence="6">
    <location>
        <begin position="100"/>
        <end position="117"/>
    </location>
</feature>
<comment type="subcellular location">
    <subcellularLocation>
        <location evidence="1">Membrane</location>
        <topology evidence="1">Multi-pass membrane protein</topology>
    </subcellularLocation>
</comment>
<dbReference type="GO" id="GO:0016020">
    <property type="term" value="C:membrane"/>
    <property type="evidence" value="ECO:0007669"/>
    <property type="project" value="UniProtKB-SubCell"/>
</dbReference>
<keyword evidence="5 6" id="KW-0472">Membrane</keyword>
<feature type="transmembrane region" description="Helical" evidence="6">
    <location>
        <begin position="123"/>
        <end position="146"/>
    </location>
</feature>
<dbReference type="RefSeq" id="WP_052333381.1">
    <property type="nucleotide sequence ID" value="NZ_NFEZ01000004.1"/>
</dbReference>
<keyword evidence="8" id="KW-1185">Reference proteome</keyword>
<organism evidence="7 8">
    <name type="scientific">Paenibacillus pasadenensis</name>
    <dbReference type="NCBI Taxonomy" id="217090"/>
    <lineage>
        <taxon>Bacteria</taxon>
        <taxon>Bacillati</taxon>
        <taxon>Bacillota</taxon>
        <taxon>Bacilli</taxon>
        <taxon>Bacillales</taxon>
        <taxon>Paenibacillaceae</taxon>
        <taxon>Paenibacillus</taxon>
    </lineage>
</organism>
<comment type="similarity">
    <text evidence="2">Belongs to the TMEM19 family.</text>
</comment>
<proteinExistence type="inferred from homology"/>
<evidence type="ECO:0000256" key="6">
    <source>
        <dbReference type="SAM" id="Phobius"/>
    </source>
</evidence>
<evidence type="ECO:0000313" key="8">
    <source>
        <dbReference type="Proteomes" id="UP000234789"/>
    </source>
</evidence>
<evidence type="ECO:0000256" key="5">
    <source>
        <dbReference type="ARBA" id="ARBA00023136"/>
    </source>
</evidence>
<keyword evidence="4 6" id="KW-1133">Transmembrane helix</keyword>
<evidence type="ECO:0000256" key="4">
    <source>
        <dbReference type="ARBA" id="ARBA00022989"/>
    </source>
</evidence>
<reference evidence="7 8" key="1">
    <citation type="submission" date="2017-05" db="EMBL/GenBank/DDBJ databases">
        <title>Functional genome analysis of Paenibacillus pasadenensis strain R16: insights on endophytic life style and antifungal activity.</title>
        <authorList>
            <person name="Passera A."/>
            <person name="Marcolungo L."/>
            <person name="Casati P."/>
            <person name="Brasca M."/>
            <person name="Quaglino F."/>
            <person name="Delledonne M."/>
        </authorList>
    </citation>
    <scope>NUCLEOTIDE SEQUENCE [LARGE SCALE GENOMIC DNA]</scope>
    <source>
        <strain evidence="7 8">R16</strain>
    </source>
</reference>
<accession>A0A2N5N4Q7</accession>
<feature type="transmembrane region" description="Helical" evidence="6">
    <location>
        <begin position="12"/>
        <end position="30"/>
    </location>
</feature>
<evidence type="ECO:0000256" key="2">
    <source>
        <dbReference type="ARBA" id="ARBA00009012"/>
    </source>
</evidence>
<sequence>MDAWGLLDGQPLLRLAAAAAGAAAIAGAAWRLRALSGSGALAAAMVGTGYVALGGPFWFGLLLAFFVSSTLWSKWKKHHRAKAGAERGYAKGSRRDAGQVLANGGAGLLLCAAYAIWPQPWLALAFVGVMASVNADTWATEIGALSRRLPRSVRTLRRVPAGTSGGVTPLGTGAALLGGAFIGAAAALLAAAAPLAWGAAAAVPAPPLGALLAAGALAGLAGALADSWLGATFQVMYRCSACGSETERAEHCGRPAERVRGFAWMTNDAVNLVSSLLAGALAAAMALLG</sequence>
<evidence type="ECO:0000256" key="3">
    <source>
        <dbReference type="ARBA" id="ARBA00022692"/>
    </source>
</evidence>
<evidence type="ECO:0000313" key="7">
    <source>
        <dbReference type="EMBL" id="PLT45327.1"/>
    </source>
</evidence>
<feature type="transmembrane region" description="Helical" evidence="6">
    <location>
        <begin position="208"/>
        <end position="229"/>
    </location>
</feature>
<dbReference type="PANTHER" id="PTHR13353">
    <property type="entry name" value="TRANSMEMBRANE PROTEIN 19"/>
    <property type="match status" value="1"/>
</dbReference>
<dbReference type="Proteomes" id="UP000234789">
    <property type="component" value="Unassembled WGS sequence"/>
</dbReference>
<gene>
    <name evidence="7" type="ORF">B8V81_3758</name>
</gene>
<keyword evidence="3 6" id="KW-0812">Transmembrane</keyword>
<name>A0A2N5N4Q7_9BACL</name>
<evidence type="ECO:0008006" key="9">
    <source>
        <dbReference type="Google" id="ProtNLM"/>
    </source>
</evidence>
<evidence type="ECO:0000256" key="1">
    <source>
        <dbReference type="ARBA" id="ARBA00004141"/>
    </source>
</evidence>
<dbReference type="PANTHER" id="PTHR13353:SF5">
    <property type="entry name" value="TRANSMEMBRANE PROTEIN 19"/>
    <property type="match status" value="1"/>
</dbReference>
<comment type="caution">
    <text evidence="7">The sequence shown here is derived from an EMBL/GenBank/DDBJ whole genome shotgun (WGS) entry which is preliminary data.</text>
</comment>
<feature type="transmembrane region" description="Helical" evidence="6">
    <location>
        <begin position="50"/>
        <end position="72"/>
    </location>
</feature>
<dbReference type="EMBL" id="NFEZ01000004">
    <property type="protein sequence ID" value="PLT45327.1"/>
    <property type="molecule type" value="Genomic_DNA"/>
</dbReference>
<dbReference type="InterPro" id="IPR002794">
    <property type="entry name" value="DUF92_TMEM19"/>
</dbReference>
<feature type="transmembrane region" description="Helical" evidence="6">
    <location>
        <begin position="167"/>
        <end position="196"/>
    </location>
</feature>
<feature type="transmembrane region" description="Helical" evidence="6">
    <location>
        <begin position="269"/>
        <end position="288"/>
    </location>
</feature>
<dbReference type="Pfam" id="PF01940">
    <property type="entry name" value="DUF92"/>
    <property type="match status" value="1"/>
</dbReference>
<protein>
    <recommendedName>
        <fullName evidence="9">DUF92 domain-containing protein</fullName>
    </recommendedName>
</protein>
<dbReference type="AlphaFoldDB" id="A0A2N5N4Q7"/>